<proteinExistence type="predicted"/>
<dbReference type="EMBL" id="JAHUTI010031400">
    <property type="protein sequence ID" value="MED6242647.1"/>
    <property type="molecule type" value="Genomic_DNA"/>
</dbReference>
<gene>
    <name evidence="1" type="ORF">ATANTOWER_007691</name>
</gene>
<protein>
    <submittedName>
        <fullName evidence="1">Uncharacterized protein</fullName>
    </submittedName>
</protein>
<name>A0ABU7AWM3_9TELE</name>
<feature type="non-terminal residue" evidence="1">
    <location>
        <position position="1"/>
    </location>
</feature>
<organism evidence="1 2">
    <name type="scientific">Ataeniobius toweri</name>
    <dbReference type="NCBI Taxonomy" id="208326"/>
    <lineage>
        <taxon>Eukaryota</taxon>
        <taxon>Metazoa</taxon>
        <taxon>Chordata</taxon>
        <taxon>Craniata</taxon>
        <taxon>Vertebrata</taxon>
        <taxon>Euteleostomi</taxon>
        <taxon>Actinopterygii</taxon>
        <taxon>Neopterygii</taxon>
        <taxon>Teleostei</taxon>
        <taxon>Neoteleostei</taxon>
        <taxon>Acanthomorphata</taxon>
        <taxon>Ovalentaria</taxon>
        <taxon>Atherinomorphae</taxon>
        <taxon>Cyprinodontiformes</taxon>
        <taxon>Goodeidae</taxon>
        <taxon>Ataeniobius</taxon>
    </lineage>
</organism>
<dbReference type="Proteomes" id="UP001345963">
    <property type="component" value="Unassembled WGS sequence"/>
</dbReference>
<comment type="caution">
    <text evidence="1">The sequence shown here is derived from an EMBL/GenBank/DDBJ whole genome shotgun (WGS) entry which is preliminary data.</text>
</comment>
<evidence type="ECO:0000313" key="1">
    <source>
        <dbReference type="EMBL" id="MED6242647.1"/>
    </source>
</evidence>
<accession>A0ABU7AWM3</accession>
<sequence length="92" mass="10339">QTQADSEAPSHLKSDLSAGTVQDPCLSPTWMHQVVWPVSKTLHRATPSQHWRSLIRHNSKYPNTERDNNCPPTALPLLSYISLHLLLSALMD</sequence>
<reference evidence="1 2" key="1">
    <citation type="submission" date="2021-07" db="EMBL/GenBank/DDBJ databases">
        <authorList>
            <person name="Palmer J.M."/>
        </authorList>
    </citation>
    <scope>NUCLEOTIDE SEQUENCE [LARGE SCALE GENOMIC DNA]</scope>
    <source>
        <strain evidence="1 2">AT_MEX2019</strain>
        <tissue evidence="1">Muscle</tissue>
    </source>
</reference>
<keyword evidence="2" id="KW-1185">Reference proteome</keyword>
<evidence type="ECO:0000313" key="2">
    <source>
        <dbReference type="Proteomes" id="UP001345963"/>
    </source>
</evidence>